<organism evidence="3 4">
    <name type="scientific">Gloeophyllum trabeum (strain ATCC 11539 / FP-39264 / Madison 617)</name>
    <name type="common">Brown rot fungus</name>
    <dbReference type="NCBI Taxonomy" id="670483"/>
    <lineage>
        <taxon>Eukaryota</taxon>
        <taxon>Fungi</taxon>
        <taxon>Dikarya</taxon>
        <taxon>Basidiomycota</taxon>
        <taxon>Agaricomycotina</taxon>
        <taxon>Agaricomycetes</taxon>
        <taxon>Gloeophyllales</taxon>
        <taxon>Gloeophyllaceae</taxon>
        <taxon>Gloeophyllum</taxon>
    </lineage>
</organism>
<keyword evidence="4" id="KW-1185">Reference proteome</keyword>
<feature type="compositionally biased region" description="Basic and acidic residues" evidence="1">
    <location>
        <begin position="1"/>
        <end position="11"/>
    </location>
</feature>
<dbReference type="OMA" id="LRIEYLC"/>
<accession>S7Q8N6</accession>
<dbReference type="EMBL" id="KB469300">
    <property type="protein sequence ID" value="EPQ56346.1"/>
    <property type="molecule type" value="Genomic_DNA"/>
</dbReference>
<evidence type="ECO:0000313" key="4">
    <source>
        <dbReference type="Proteomes" id="UP000030669"/>
    </source>
</evidence>
<evidence type="ECO:0000313" key="3">
    <source>
        <dbReference type="EMBL" id="EPQ56346.1"/>
    </source>
</evidence>
<feature type="region of interest" description="Disordered" evidence="1">
    <location>
        <begin position="1"/>
        <end position="23"/>
    </location>
</feature>
<name>S7Q8N6_GLOTA</name>
<sequence length="342" mass="38076">MLSDPVNDRGVHFSYSDTGPPTATSEPYSTLVLIHGTSYHSAIFRPLIPHAPANNLRLVLLNRRDYPGTTPTSPAEVARIRSDDTHVQAEALKDLGVELAQFLVWYVRRARVSDVQSGGGIAVLGWSSGNACGCAMLAHLNALGDQEQNVIKKYLKTYIIYDAPCYVFGLPPPPEVYDAWQDPALPTLQAKTQAFNAWVTAYFHHPDASSGDFAGLAKGPVVNPAPEKTPTIQRLNLAEVTAPDARTRGEGWVQYIDGGVYRENVRKIFRDEKYVGMFPGLRVRLVYCDQTIPEMVWAAHRLKKELDEGNSVRKLEIRVVEGNHFAHWDKPEETLRSWASLL</sequence>
<dbReference type="InterPro" id="IPR029058">
    <property type="entry name" value="AB_hydrolase_fold"/>
</dbReference>
<dbReference type="eggNOG" id="ENOG502SQ6G">
    <property type="taxonomic scope" value="Eukaryota"/>
</dbReference>
<dbReference type="GeneID" id="19308479"/>
<evidence type="ECO:0000259" key="2">
    <source>
        <dbReference type="Pfam" id="PF12697"/>
    </source>
</evidence>
<dbReference type="KEGG" id="gtr:GLOTRDRAFT_74957"/>
<dbReference type="Pfam" id="PF12697">
    <property type="entry name" value="Abhydrolase_6"/>
    <property type="match status" value="1"/>
</dbReference>
<dbReference type="InterPro" id="IPR000073">
    <property type="entry name" value="AB_hydrolase_1"/>
</dbReference>
<feature type="domain" description="AB hydrolase-1" evidence="2">
    <location>
        <begin position="31"/>
        <end position="334"/>
    </location>
</feature>
<dbReference type="OrthoDB" id="5311491at2759"/>
<dbReference type="Gene3D" id="3.40.50.1820">
    <property type="entry name" value="alpha/beta hydrolase"/>
    <property type="match status" value="1"/>
</dbReference>
<dbReference type="RefSeq" id="XP_007865098.1">
    <property type="nucleotide sequence ID" value="XM_007866907.1"/>
</dbReference>
<dbReference type="SUPFAM" id="SSF53474">
    <property type="entry name" value="alpha/beta-Hydrolases"/>
    <property type="match status" value="1"/>
</dbReference>
<protein>
    <recommendedName>
        <fullName evidence="2">AB hydrolase-1 domain-containing protein</fullName>
    </recommendedName>
</protein>
<gene>
    <name evidence="3" type="ORF">GLOTRDRAFT_74957</name>
</gene>
<dbReference type="Proteomes" id="UP000030669">
    <property type="component" value="Unassembled WGS sequence"/>
</dbReference>
<dbReference type="HOGENOM" id="CLU_045014_0_0_1"/>
<dbReference type="AlphaFoldDB" id="S7Q8N6"/>
<evidence type="ECO:0000256" key="1">
    <source>
        <dbReference type="SAM" id="MobiDB-lite"/>
    </source>
</evidence>
<reference evidence="3 4" key="1">
    <citation type="journal article" date="2012" name="Science">
        <title>The Paleozoic origin of enzymatic lignin decomposition reconstructed from 31 fungal genomes.</title>
        <authorList>
            <person name="Floudas D."/>
            <person name="Binder M."/>
            <person name="Riley R."/>
            <person name="Barry K."/>
            <person name="Blanchette R.A."/>
            <person name="Henrissat B."/>
            <person name="Martinez A.T."/>
            <person name="Otillar R."/>
            <person name="Spatafora J.W."/>
            <person name="Yadav J.S."/>
            <person name="Aerts A."/>
            <person name="Benoit I."/>
            <person name="Boyd A."/>
            <person name="Carlson A."/>
            <person name="Copeland A."/>
            <person name="Coutinho P.M."/>
            <person name="de Vries R.P."/>
            <person name="Ferreira P."/>
            <person name="Findley K."/>
            <person name="Foster B."/>
            <person name="Gaskell J."/>
            <person name="Glotzer D."/>
            <person name="Gorecki P."/>
            <person name="Heitman J."/>
            <person name="Hesse C."/>
            <person name="Hori C."/>
            <person name="Igarashi K."/>
            <person name="Jurgens J.A."/>
            <person name="Kallen N."/>
            <person name="Kersten P."/>
            <person name="Kohler A."/>
            <person name="Kuees U."/>
            <person name="Kumar T.K.A."/>
            <person name="Kuo A."/>
            <person name="LaButti K."/>
            <person name="Larrondo L.F."/>
            <person name="Lindquist E."/>
            <person name="Ling A."/>
            <person name="Lombard V."/>
            <person name="Lucas S."/>
            <person name="Lundell T."/>
            <person name="Martin R."/>
            <person name="McLaughlin D.J."/>
            <person name="Morgenstern I."/>
            <person name="Morin E."/>
            <person name="Murat C."/>
            <person name="Nagy L.G."/>
            <person name="Nolan M."/>
            <person name="Ohm R.A."/>
            <person name="Patyshakuliyeva A."/>
            <person name="Rokas A."/>
            <person name="Ruiz-Duenas F.J."/>
            <person name="Sabat G."/>
            <person name="Salamov A."/>
            <person name="Samejima M."/>
            <person name="Schmutz J."/>
            <person name="Slot J.C."/>
            <person name="St John F."/>
            <person name="Stenlid J."/>
            <person name="Sun H."/>
            <person name="Sun S."/>
            <person name="Syed K."/>
            <person name="Tsang A."/>
            <person name="Wiebenga A."/>
            <person name="Young D."/>
            <person name="Pisabarro A."/>
            <person name="Eastwood D.C."/>
            <person name="Martin F."/>
            <person name="Cullen D."/>
            <person name="Grigoriev I.V."/>
            <person name="Hibbett D.S."/>
        </authorList>
    </citation>
    <scope>NUCLEOTIDE SEQUENCE [LARGE SCALE GENOMIC DNA]</scope>
    <source>
        <strain evidence="3 4">ATCC 11539</strain>
    </source>
</reference>
<proteinExistence type="predicted"/>